<evidence type="ECO:0000313" key="1">
    <source>
        <dbReference type="EMBL" id="KAA6372052.1"/>
    </source>
</evidence>
<organism evidence="1 2">
    <name type="scientific">Streblomastix strix</name>
    <dbReference type="NCBI Taxonomy" id="222440"/>
    <lineage>
        <taxon>Eukaryota</taxon>
        <taxon>Metamonada</taxon>
        <taxon>Preaxostyla</taxon>
        <taxon>Oxymonadida</taxon>
        <taxon>Streblomastigidae</taxon>
        <taxon>Streblomastix</taxon>
    </lineage>
</organism>
<accession>A0A5J4UPM8</accession>
<reference evidence="1 2" key="1">
    <citation type="submission" date="2019-03" db="EMBL/GenBank/DDBJ databases">
        <title>Single cell metagenomics reveals metabolic interactions within the superorganism composed of flagellate Streblomastix strix and complex community of Bacteroidetes bacteria on its surface.</title>
        <authorList>
            <person name="Treitli S.C."/>
            <person name="Kolisko M."/>
            <person name="Husnik F."/>
            <person name="Keeling P."/>
            <person name="Hampl V."/>
        </authorList>
    </citation>
    <scope>NUCLEOTIDE SEQUENCE [LARGE SCALE GENOMIC DNA]</scope>
    <source>
        <strain evidence="1">ST1C</strain>
    </source>
</reference>
<gene>
    <name evidence="1" type="ORF">EZS28_032423</name>
</gene>
<proteinExistence type="predicted"/>
<dbReference type="EMBL" id="SNRW01013937">
    <property type="protein sequence ID" value="KAA6372052.1"/>
    <property type="molecule type" value="Genomic_DNA"/>
</dbReference>
<evidence type="ECO:0000313" key="2">
    <source>
        <dbReference type="Proteomes" id="UP000324800"/>
    </source>
</evidence>
<comment type="caution">
    <text evidence="1">The sequence shown here is derived from an EMBL/GenBank/DDBJ whole genome shotgun (WGS) entry which is preliminary data.</text>
</comment>
<protein>
    <submittedName>
        <fullName evidence="1">Uncharacterized protein</fullName>
    </submittedName>
</protein>
<dbReference type="Proteomes" id="UP000324800">
    <property type="component" value="Unassembled WGS sequence"/>
</dbReference>
<dbReference type="AlphaFoldDB" id="A0A5J4UPM8"/>
<name>A0A5J4UPM8_9EUKA</name>
<sequence>MSTVTGSSFIKSGADNTIVLLGAGGTKPISEFSSGAPDSSNYYTKTQTYSQTEANNKFVRLEGSIQQTITGRLNMQVHLVRRMMRHKIQLQIHI</sequence>